<dbReference type="NCBIfam" id="TIGR00078">
    <property type="entry name" value="nadC"/>
    <property type="match status" value="1"/>
</dbReference>
<proteinExistence type="inferred from homology"/>
<dbReference type="GO" id="GO:0034213">
    <property type="term" value="P:quinolinate catabolic process"/>
    <property type="evidence" value="ECO:0007669"/>
    <property type="project" value="TreeGrafter"/>
</dbReference>
<comment type="caution">
    <text evidence="15">The sequence shown here is derived from an EMBL/GenBank/DDBJ whole genome shotgun (WGS) entry which is preliminary data.</text>
</comment>
<dbReference type="InterPro" id="IPR013785">
    <property type="entry name" value="Aldolase_TIM"/>
</dbReference>
<comment type="similarity">
    <text evidence="3 12">Belongs to the NadC/ModD family.</text>
</comment>
<comment type="catalytic activity">
    <reaction evidence="10">
        <text>nicotinate beta-D-ribonucleotide + CO2 + diphosphate = quinolinate + 5-phospho-alpha-D-ribose 1-diphosphate + 2 H(+)</text>
        <dbReference type="Rhea" id="RHEA:12733"/>
        <dbReference type="ChEBI" id="CHEBI:15378"/>
        <dbReference type="ChEBI" id="CHEBI:16526"/>
        <dbReference type="ChEBI" id="CHEBI:29959"/>
        <dbReference type="ChEBI" id="CHEBI:33019"/>
        <dbReference type="ChEBI" id="CHEBI:57502"/>
        <dbReference type="ChEBI" id="CHEBI:58017"/>
        <dbReference type="EC" id="2.4.2.19"/>
    </reaction>
</comment>
<dbReference type="Gene3D" id="3.90.1170.20">
    <property type="entry name" value="Quinolinate phosphoribosyl transferase, N-terminal domain"/>
    <property type="match status" value="1"/>
</dbReference>
<evidence type="ECO:0000313" key="15">
    <source>
        <dbReference type="EMBL" id="EAR07392.1"/>
    </source>
</evidence>
<evidence type="ECO:0000259" key="14">
    <source>
        <dbReference type="Pfam" id="PF02749"/>
    </source>
</evidence>
<dbReference type="UniPathway" id="UPA00253">
    <property type="reaction ID" value="UER00331"/>
</dbReference>
<keyword evidence="8 12" id="KW-0808">Transferase</keyword>
<organism evidence="15 16">
    <name type="scientific">Reinekea blandensis MED297</name>
    <dbReference type="NCBI Taxonomy" id="314283"/>
    <lineage>
        <taxon>Bacteria</taxon>
        <taxon>Pseudomonadati</taxon>
        <taxon>Pseudomonadota</taxon>
        <taxon>Gammaproteobacteria</taxon>
        <taxon>Oceanospirillales</taxon>
        <taxon>Saccharospirillaceae</taxon>
        <taxon>Reinekea</taxon>
    </lineage>
</organism>
<evidence type="ECO:0000256" key="10">
    <source>
        <dbReference type="ARBA" id="ARBA00047445"/>
    </source>
</evidence>
<dbReference type="InterPro" id="IPR004393">
    <property type="entry name" value="NadC"/>
</dbReference>
<dbReference type="STRING" id="314283.MED297_03427"/>
<evidence type="ECO:0000256" key="8">
    <source>
        <dbReference type="ARBA" id="ARBA00022679"/>
    </source>
</evidence>
<comment type="subunit">
    <text evidence="4">Hexamer formed by 3 homodimers.</text>
</comment>
<dbReference type="Pfam" id="PF01729">
    <property type="entry name" value="QRPTase_C"/>
    <property type="match status" value="1"/>
</dbReference>
<accession>A4BKE5</accession>
<reference evidence="15 16" key="1">
    <citation type="submission" date="2006-02" db="EMBL/GenBank/DDBJ databases">
        <authorList>
            <person name="Pinhassi J."/>
            <person name="Pedros-Alio C."/>
            <person name="Ferriera S."/>
            <person name="Johnson J."/>
            <person name="Kravitz S."/>
            <person name="Halpern A."/>
            <person name="Remington K."/>
            <person name="Beeson K."/>
            <person name="Tran B."/>
            <person name="Rogers Y.-H."/>
            <person name="Friedman R."/>
            <person name="Venter J.C."/>
        </authorList>
    </citation>
    <scope>NUCLEOTIDE SEQUENCE [LARGE SCALE GENOMIC DNA]</scope>
    <source>
        <strain evidence="15 16">MED297</strain>
    </source>
</reference>
<evidence type="ECO:0000256" key="5">
    <source>
        <dbReference type="ARBA" id="ARBA00011944"/>
    </source>
</evidence>
<dbReference type="FunFam" id="3.20.20.70:FF:000030">
    <property type="entry name" value="Nicotinate-nucleotide pyrophosphorylase, carboxylating"/>
    <property type="match status" value="1"/>
</dbReference>
<dbReference type="GO" id="GO:0005737">
    <property type="term" value="C:cytoplasm"/>
    <property type="evidence" value="ECO:0007669"/>
    <property type="project" value="TreeGrafter"/>
</dbReference>
<dbReference type="InterPro" id="IPR027277">
    <property type="entry name" value="NadC/ModD"/>
</dbReference>
<dbReference type="AlphaFoldDB" id="A4BKE5"/>
<dbReference type="OrthoDB" id="9782546at2"/>
<dbReference type="EMBL" id="AAOE01000044">
    <property type="protein sequence ID" value="EAR07392.1"/>
    <property type="molecule type" value="Genomic_DNA"/>
</dbReference>
<evidence type="ECO:0000256" key="4">
    <source>
        <dbReference type="ARBA" id="ARBA00011218"/>
    </source>
</evidence>
<feature type="domain" description="Quinolinate phosphoribosyl transferase N-terminal" evidence="14">
    <location>
        <begin position="32"/>
        <end position="116"/>
    </location>
</feature>
<evidence type="ECO:0000259" key="13">
    <source>
        <dbReference type="Pfam" id="PF01729"/>
    </source>
</evidence>
<evidence type="ECO:0000256" key="12">
    <source>
        <dbReference type="PIRNR" id="PIRNR006250"/>
    </source>
</evidence>
<evidence type="ECO:0000256" key="7">
    <source>
        <dbReference type="ARBA" id="ARBA00022676"/>
    </source>
</evidence>
<dbReference type="GO" id="GO:0004514">
    <property type="term" value="F:nicotinate-nucleotide diphosphorylase (carboxylating) activity"/>
    <property type="evidence" value="ECO:0007669"/>
    <property type="project" value="UniProtKB-EC"/>
</dbReference>
<dbReference type="PANTHER" id="PTHR32179:SF3">
    <property type="entry name" value="NICOTINATE-NUCLEOTIDE PYROPHOSPHORYLASE [CARBOXYLATING]"/>
    <property type="match status" value="1"/>
</dbReference>
<evidence type="ECO:0000256" key="2">
    <source>
        <dbReference type="ARBA" id="ARBA00004893"/>
    </source>
</evidence>
<comment type="function">
    <text evidence="1">Involved in the catabolism of quinolinic acid (QA).</text>
</comment>
<dbReference type="EC" id="2.4.2.19" evidence="5"/>
<feature type="domain" description="Quinolinate phosphoribosyl transferase C-terminal" evidence="13">
    <location>
        <begin position="119"/>
        <end position="282"/>
    </location>
</feature>
<dbReference type="FunFam" id="3.90.1170.20:FF:000001">
    <property type="entry name" value="Nicotinate-nucleotide diphosphorylase (Carboxylating)"/>
    <property type="match status" value="1"/>
</dbReference>
<dbReference type="InterPro" id="IPR037128">
    <property type="entry name" value="Quinolinate_PRibosylTase_N_sf"/>
</dbReference>
<comment type="pathway">
    <text evidence="2">Cofactor biosynthesis; NAD(+) biosynthesis; nicotinate D-ribonucleotide from quinolinate: step 1/1.</text>
</comment>
<evidence type="ECO:0000256" key="3">
    <source>
        <dbReference type="ARBA" id="ARBA00009400"/>
    </source>
</evidence>
<keyword evidence="16" id="KW-1185">Reference proteome</keyword>
<evidence type="ECO:0000256" key="9">
    <source>
        <dbReference type="ARBA" id="ARBA00033102"/>
    </source>
</evidence>
<sequence length="287" mass="31816">MFTSDVPYASVLRDHLTRTVRFAIEEDLGSGDITAQLIPADQQATAQVITREAGVLAGREWFEEVFRHIDPTLQLTWLKQDGDDLKENDPLVDISGNTRSILTAERTALNFLQTLSGTATMARQYAMAVEGKDIVILDTRKTIPGLRLAQKYAVHVGGCRNHRLGLHDMFLIKENHIAGCGGIANAVQKAKEIAPDKRIEVEVETLEQLQEALAQPVDVIMLDNFDGQRTTEAVKLSAHRIKLESSGNMDLDKIGEVIMDHPDFVSVGKLTKHVTALDLSLRLKTDR</sequence>
<dbReference type="Gene3D" id="3.20.20.70">
    <property type="entry name" value="Aldolase class I"/>
    <property type="match status" value="1"/>
</dbReference>
<dbReference type="PIRSF" id="PIRSF006250">
    <property type="entry name" value="NadC_ModD"/>
    <property type="match status" value="1"/>
</dbReference>
<evidence type="ECO:0000256" key="6">
    <source>
        <dbReference type="ARBA" id="ARBA00022642"/>
    </source>
</evidence>
<gene>
    <name evidence="15" type="ORF">MED297_03427</name>
</gene>
<dbReference type="GO" id="GO:0009435">
    <property type="term" value="P:NAD+ biosynthetic process"/>
    <property type="evidence" value="ECO:0007669"/>
    <property type="project" value="UniProtKB-UniPathway"/>
</dbReference>
<keyword evidence="7 12" id="KW-0328">Glycosyltransferase</keyword>
<dbReference type="InterPro" id="IPR036068">
    <property type="entry name" value="Nicotinate_pribotase-like_C"/>
</dbReference>
<dbReference type="CDD" id="cd01572">
    <property type="entry name" value="QPRTase"/>
    <property type="match status" value="1"/>
</dbReference>
<dbReference type="Proteomes" id="UP000005953">
    <property type="component" value="Unassembled WGS sequence"/>
</dbReference>
<dbReference type="HOGENOM" id="CLU_039622_0_3_6"/>
<dbReference type="SUPFAM" id="SSF51690">
    <property type="entry name" value="Nicotinate/Quinolinate PRTase C-terminal domain-like"/>
    <property type="match status" value="1"/>
</dbReference>
<evidence type="ECO:0000256" key="1">
    <source>
        <dbReference type="ARBA" id="ARBA00003237"/>
    </source>
</evidence>
<dbReference type="InterPro" id="IPR002638">
    <property type="entry name" value="Quinolinate_PRibosylTrfase_C"/>
</dbReference>
<protein>
    <recommendedName>
        <fullName evidence="11">Probable nicotinate-nucleotide pyrophosphorylase [carboxylating]</fullName>
        <ecNumber evidence="5">2.4.2.19</ecNumber>
    </recommendedName>
    <alternativeName>
        <fullName evidence="9">Quinolinate phosphoribosyltransferase [decarboxylating]</fullName>
    </alternativeName>
</protein>
<dbReference type="SUPFAM" id="SSF54675">
    <property type="entry name" value="Nicotinate/Quinolinate PRTase N-terminal domain-like"/>
    <property type="match status" value="1"/>
</dbReference>
<evidence type="ECO:0000313" key="16">
    <source>
        <dbReference type="Proteomes" id="UP000005953"/>
    </source>
</evidence>
<evidence type="ECO:0000256" key="11">
    <source>
        <dbReference type="ARBA" id="ARBA00069173"/>
    </source>
</evidence>
<dbReference type="RefSeq" id="WP_008047425.1">
    <property type="nucleotide sequence ID" value="NZ_CH724154.1"/>
</dbReference>
<name>A4BKE5_9GAMM</name>
<dbReference type="PANTHER" id="PTHR32179">
    <property type="entry name" value="NICOTINATE-NUCLEOTIDE PYROPHOSPHORYLASE [CARBOXYLATING]"/>
    <property type="match status" value="1"/>
</dbReference>
<keyword evidence="6" id="KW-0662">Pyridine nucleotide biosynthesis</keyword>
<dbReference type="InterPro" id="IPR022412">
    <property type="entry name" value="Quinolinate_PRibosylTrfase_N"/>
</dbReference>
<dbReference type="Pfam" id="PF02749">
    <property type="entry name" value="QRPTase_N"/>
    <property type="match status" value="1"/>
</dbReference>